<dbReference type="InterPro" id="IPR052106">
    <property type="entry name" value="PINc/VapC_TA"/>
</dbReference>
<dbReference type="STRING" id="273063.STK_00360"/>
<gene>
    <name evidence="2" type="primary">vapC3</name>
    <name evidence="2" type="synonym">ST0036</name>
    <name evidence="2" type="ordered locus">STK_00360</name>
</gene>
<name>Q977A7_SULTO</name>
<proteinExistence type="predicted"/>
<sequence length="128" mass="14850">MIDSNVFIYVLFSDPSYGERAKELLKTAEVEDAYSSTLIISQVLSHLERRKKAEVIPMFVNYLQQSGINIVDTRWEDIVNGIKILQELKLSYKLWDDAVILSQMKRLGIDIIYSNDTDFDLLNANRKF</sequence>
<reference evidence="3" key="1">
    <citation type="journal article" date="2001" name="DNA Res.">
        <title>Complete genome sequence of an aerobic thermoacidophilic Crenarchaeon, Sulfolobus tokodaii strain7.</title>
        <authorList>
            <person name="Kawarabayasi Y."/>
            <person name="Hino Y."/>
            <person name="Horikawa H."/>
            <person name="Jin-no K."/>
            <person name="Takahashi M."/>
            <person name="Sekine M."/>
            <person name="Baba S."/>
            <person name="Ankai A."/>
            <person name="Kosugi H."/>
            <person name="Hosoyama A."/>
            <person name="Fukui S."/>
            <person name="Nagai Y."/>
            <person name="Nishijima K."/>
            <person name="Otsuka R."/>
            <person name="Nakazawa H."/>
            <person name="Takamiya M."/>
            <person name="Kato Y."/>
            <person name="Yoshizawa T."/>
            <person name="Tanaka T."/>
            <person name="Kudoh Y."/>
            <person name="Yamazaki J."/>
            <person name="Kushida N."/>
            <person name="Oguchi A."/>
            <person name="Aoki K."/>
            <person name="Masuda S."/>
            <person name="Yanagii M."/>
            <person name="Nishimura M."/>
            <person name="Yamagishi A."/>
            <person name="Oshima T."/>
            <person name="Kikuchi H."/>
        </authorList>
    </citation>
    <scope>NUCLEOTIDE SEQUENCE [LARGE SCALE GENOMIC DNA]</scope>
    <source>
        <strain evidence="3">DSM 16993 / JCM 10545 / NBRC 100140 / 7</strain>
    </source>
</reference>
<dbReference type="Proteomes" id="UP000001015">
    <property type="component" value="Chromosome"/>
</dbReference>
<dbReference type="KEGG" id="sto:STK_00360"/>
<feature type="domain" description="PIN" evidence="1">
    <location>
        <begin position="1"/>
        <end position="120"/>
    </location>
</feature>
<evidence type="ECO:0000259" key="1">
    <source>
        <dbReference type="Pfam" id="PF01850"/>
    </source>
</evidence>
<dbReference type="RefSeq" id="WP_010977969.1">
    <property type="nucleotide sequence ID" value="NC_003106.2"/>
</dbReference>
<evidence type="ECO:0000313" key="3">
    <source>
        <dbReference type="Proteomes" id="UP000001015"/>
    </source>
</evidence>
<dbReference type="Pfam" id="PF01850">
    <property type="entry name" value="PIN"/>
    <property type="match status" value="1"/>
</dbReference>
<organism evidence="2 3">
    <name type="scientific">Sulfurisphaera tokodaii (strain DSM 16993 / JCM 10545 / NBRC 100140 / 7)</name>
    <name type="common">Sulfolobus tokodaii</name>
    <dbReference type="NCBI Taxonomy" id="273063"/>
    <lineage>
        <taxon>Archaea</taxon>
        <taxon>Thermoproteota</taxon>
        <taxon>Thermoprotei</taxon>
        <taxon>Sulfolobales</taxon>
        <taxon>Sulfolobaceae</taxon>
        <taxon>Sulfurisphaera</taxon>
    </lineage>
</organism>
<dbReference type="GeneID" id="1457911"/>
<dbReference type="Gene3D" id="3.40.50.1010">
    <property type="entry name" value="5'-nuclease"/>
    <property type="match status" value="1"/>
</dbReference>
<dbReference type="EMBL" id="BA000023">
    <property type="protein sequence ID" value="BAB64987.1"/>
    <property type="molecule type" value="Genomic_DNA"/>
</dbReference>
<accession>Q977A7</accession>
<evidence type="ECO:0000313" key="2">
    <source>
        <dbReference type="EMBL" id="BAB64987.1"/>
    </source>
</evidence>
<dbReference type="CDD" id="cd09854">
    <property type="entry name" value="PIN_VapC-like"/>
    <property type="match status" value="1"/>
</dbReference>
<dbReference type="PANTHER" id="PTHR38826:SF5">
    <property type="entry name" value="RIBONUCLEASE VAPC13"/>
    <property type="match status" value="1"/>
</dbReference>
<dbReference type="eggNOG" id="arCOG00713">
    <property type="taxonomic scope" value="Archaea"/>
</dbReference>
<keyword evidence="3" id="KW-1185">Reference proteome</keyword>
<dbReference type="PATRIC" id="fig|273063.9.peg.53"/>
<dbReference type="OrthoDB" id="41298at2157"/>
<dbReference type="SUPFAM" id="SSF88723">
    <property type="entry name" value="PIN domain-like"/>
    <property type="match status" value="1"/>
</dbReference>
<protein>
    <submittedName>
        <fullName evidence="2">Toxin</fullName>
    </submittedName>
</protein>
<dbReference type="InterPro" id="IPR029060">
    <property type="entry name" value="PIN-like_dom_sf"/>
</dbReference>
<dbReference type="AlphaFoldDB" id="Q977A7"/>
<dbReference type="PANTHER" id="PTHR38826">
    <property type="entry name" value="RIBONUCLEASE VAPC13"/>
    <property type="match status" value="1"/>
</dbReference>
<dbReference type="InterPro" id="IPR002716">
    <property type="entry name" value="PIN_dom"/>
</dbReference>